<reference evidence="1" key="2">
    <citation type="submission" date="2018-05" db="EMBL/GenBank/DDBJ databases">
        <title>OpunRS2 (Oryza punctata Reference Sequence Version 2).</title>
        <authorList>
            <person name="Zhang J."/>
            <person name="Kudrna D."/>
            <person name="Lee S."/>
            <person name="Talag J."/>
            <person name="Welchert J."/>
            <person name="Wing R.A."/>
        </authorList>
    </citation>
    <scope>NUCLEOTIDE SEQUENCE [LARGE SCALE GENOMIC DNA]</scope>
</reference>
<proteinExistence type="predicted"/>
<sequence length="95" mass="10110">MKELVHIVAAALDGRAAGDELDEEDAEGTSLLSVSSYVLRYSGSTYPAALFPCVSSDPELSPPAILANPTPASFAVSVSVRSTFDDRMFRKTTKN</sequence>
<protein>
    <submittedName>
        <fullName evidence="1">Uncharacterized protein</fullName>
    </submittedName>
</protein>
<dbReference type="HOGENOM" id="CLU_2376496_0_0_1"/>
<evidence type="ECO:0000313" key="2">
    <source>
        <dbReference type="Proteomes" id="UP000026962"/>
    </source>
</evidence>
<dbReference type="Gramene" id="OPUNC03G36550.3">
    <property type="protein sequence ID" value="OPUNC03G36550.3"/>
    <property type="gene ID" value="OPUNC03G36550"/>
</dbReference>
<name>A0A0E0KKY3_ORYPU</name>
<organism evidence="1">
    <name type="scientific">Oryza punctata</name>
    <name type="common">Red rice</name>
    <dbReference type="NCBI Taxonomy" id="4537"/>
    <lineage>
        <taxon>Eukaryota</taxon>
        <taxon>Viridiplantae</taxon>
        <taxon>Streptophyta</taxon>
        <taxon>Embryophyta</taxon>
        <taxon>Tracheophyta</taxon>
        <taxon>Spermatophyta</taxon>
        <taxon>Magnoliopsida</taxon>
        <taxon>Liliopsida</taxon>
        <taxon>Poales</taxon>
        <taxon>Poaceae</taxon>
        <taxon>BOP clade</taxon>
        <taxon>Oryzoideae</taxon>
        <taxon>Oryzeae</taxon>
        <taxon>Oryzinae</taxon>
        <taxon>Oryza</taxon>
    </lineage>
</organism>
<keyword evidence="2" id="KW-1185">Reference proteome</keyword>
<evidence type="ECO:0000313" key="1">
    <source>
        <dbReference type="EnsemblPlants" id="OPUNC03G36550.3"/>
    </source>
</evidence>
<dbReference type="Proteomes" id="UP000026962">
    <property type="component" value="Chromosome 3"/>
</dbReference>
<accession>A0A0E0KKY3</accession>
<reference evidence="1" key="1">
    <citation type="submission" date="2015-04" db="UniProtKB">
        <authorList>
            <consortium name="EnsemblPlants"/>
        </authorList>
    </citation>
    <scope>IDENTIFICATION</scope>
</reference>
<dbReference type="AlphaFoldDB" id="A0A0E0KKY3"/>
<dbReference type="EnsemblPlants" id="OPUNC03G36550.3">
    <property type="protein sequence ID" value="OPUNC03G36550.3"/>
    <property type="gene ID" value="OPUNC03G36550"/>
</dbReference>